<feature type="transmembrane region" description="Helical" evidence="4">
    <location>
        <begin position="111"/>
        <end position="132"/>
    </location>
</feature>
<comment type="caution">
    <text evidence="5">The sequence shown here is derived from an EMBL/GenBank/DDBJ whole genome shotgun (WGS) entry which is preliminary data.</text>
</comment>
<gene>
    <name evidence="5" type="ORF">SEV965_LOCUS9080</name>
</gene>
<dbReference type="GO" id="GO:0005524">
    <property type="term" value="F:ATP binding"/>
    <property type="evidence" value="ECO:0007669"/>
    <property type="project" value="InterPro"/>
</dbReference>
<organism evidence="5 6">
    <name type="scientific">Rotaria sordida</name>
    <dbReference type="NCBI Taxonomy" id="392033"/>
    <lineage>
        <taxon>Eukaryota</taxon>
        <taxon>Metazoa</taxon>
        <taxon>Spiralia</taxon>
        <taxon>Gnathifera</taxon>
        <taxon>Rotifera</taxon>
        <taxon>Eurotatoria</taxon>
        <taxon>Bdelloidea</taxon>
        <taxon>Philodinida</taxon>
        <taxon>Philodinidae</taxon>
        <taxon>Rotaria</taxon>
    </lineage>
</organism>
<reference evidence="5" key="1">
    <citation type="submission" date="2021-02" db="EMBL/GenBank/DDBJ databases">
        <authorList>
            <person name="Nowell W R."/>
        </authorList>
    </citation>
    <scope>NUCLEOTIDE SEQUENCE</scope>
</reference>
<evidence type="ECO:0000313" key="6">
    <source>
        <dbReference type="Proteomes" id="UP000663889"/>
    </source>
</evidence>
<dbReference type="Proteomes" id="UP000663889">
    <property type="component" value="Unassembled WGS sequence"/>
</dbReference>
<keyword evidence="1 4" id="KW-0812">Transmembrane</keyword>
<protein>
    <submittedName>
        <fullName evidence="5">Uncharacterized protein</fullName>
    </submittedName>
</protein>
<dbReference type="InterPro" id="IPR036640">
    <property type="entry name" value="ABC1_TM_sf"/>
</dbReference>
<feature type="transmembrane region" description="Helical" evidence="4">
    <location>
        <begin position="147"/>
        <end position="166"/>
    </location>
</feature>
<accession>A0A814E985</accession>
<dbReference type="SUPFAM" id="SSF90123">
    <property type="entry name" value="ABC transporter transmembrane region"/>
    <property type="match status" value="1"/>
</dbReference>
<dbReference type="AlphaFoldDB" id="A0A814E985"/>
<evidence type="ECO:0000256" key="4">
    <source>
        <dbReference type="SAM" id="Phobius"/>
    </source>
</evidence>
<keyword evidence="2 4" id="KW-1133">Transmembrane helix</keyword>
<evidence type="ECO:0000256" key="2">
    <source>
        <dbReference type="ARBA" id="ARBA00022989"/>
    </source>
</evidence>
<evidence type="ECO:0000256" key="1">
    <source>
        <dbReference type="ARBA" id="ARBA00022692"/>
    </source>
</evidence>
<keyword evidence="3 4" id="KW-0472">Membrane</keyword>
<dbReference type="EMBL" id="CAJNOU010000346">
    <property type="protein sequence ID" value="CAF0967759.1"/>
    <property type="molecule type" value="Genomic_DNA"/>
</dbReference>
<evidence type="ECO:0000256" key="3">
    <source>
        <dbReference type="ARBA" id="ARBA00023136"/>
    </source>
</evidence>
<proteinExistence type="predicted"/>
<sequence length="179" mass="21286">MTKVITAQEHEERKTLLDDKKTSYATNDNHPYRSSRLEWAEPSWTRFLHVLCWWWIKPMLYVGYKRQLTVDDPDDIPHVNKALVLLDRLSSYDWSSTITWNIVWKEFLKDYIFASLFLIPYLITCIAQPLFFRQILLNMINETGSNTFTYVYVISLFVSIIIQVLMHRQNIFCVARVGV</sequence>
<evidence type="ECO:0000313" key="5">
    <source>
        <dbReference type="EMBL" id="CAF0967759.1"/>
    </source>
</evidence>
<dbReference type="GO" id="GO:0016020">
    <property type="term" value="C:membrane"/>
    <property type="evidence" value="ECO:0007669"/>
    <property type="project" value="InterPro"/>
</dbReference>
<name>A0A814E985_9BILA</name>